<keyword evidence="6" id="KW-0574">Periplasm</keyword>
<comment type="subunit">
    <text evidence="8">The ABC transporter complex is composed of one ATP-binding protein (MglA), two transmembrane proteins (MglC) and a solute-binding protein (MglB).</text>
</comment>
<keyword evidence="5 10" id="KW-0732">Signal</keyword>
<evidence type="ECO:0000256" key="4">
    <source>
        <dbReference type="ARBA" id="ARBA00022723"/>
    </source>
</evidence>
<keyword evidence="13" id="KW-1185">Reference proteome</keyword>
<dbReference type="InterPro" id="IPR044085">
    <property type="entry name" value="MglB-like_PBP1"/>
</dbReference>
<dbReference type="SUPFAM" id="SSF53822">
    <property type="entry name" value="Periplasmic binding protein-like I"/>
    <property type="match status" value="1"/>
</dbReference>
<evidence type="ECO:0000256" key="7">
    <source>
        <dbReference type="ARBA" id="ARBA00022837"/>
    </source>
</evidence>
<proteinExistence type="predicted"/>
<dbReference type="CDD" id="cd01539">
    <property type="entry name" value="PBP1_GGBP"/>
    <property type="match status" value="1"/>
</dbReference>
<keyword evidence="7" id="KW-0106">Calcium</keyword>
<dbReference type="GO" id="GO:0046872">
    <property type="term" value="F:metal ion binding"/>
    <property type="evidence" value="ECO:0007669"/>
    <property type="project" value="UniProtKB-KW"/>
</dbReference>
<evidence type="ECO:0000256" key="6">
    <source>
        <dbReference type="ARBA" id="ARBA00022764"/>
    </source>
</evidence>
<evidence type="ECO:0000256" key="8">
    <source>
        <dbReference type="ARBA" id="ARBA00034323"/>
    </source>
</evidence>
<dbReference type="Gene3D" id="3.40.50.2300">
    <property type="match status" value="2"/>
</dbReference>
<name>A0A926EC87_9FIRM</name>
<reference evidence="12" key="1">
    <citation type="submission" date="2020-08" db="EMBL/GenBank/DDBJ databases">
        <title>Genome public.</title>
        <authorList>
            <person name="Liu C."/>
            <person name="Sun Q."/>
        </authorList>
    </citation>
    <scope>NUCLEOTIDE SEQUENCE</scope>
    <source>
        <strain evidence="12">NSJ-54</strain>
    </source>
</reference>
<evidence type="ECO:0000256" key="10">
    <source>
        <dbReference type="SAM" id="SignalP"/>
    </source>
</evidence>
<evidence type="ECO:0000256" key="9">
    <source>
        <dbReference type="ARBA" id="ARBA00034344"/>
    </source>
</evidence>
<evidence type="ECO:0000259" key="11">
    <source>
        <dbReference type="Pfam" id="PF13407"/>
    </source>
</evidence>
<keyword evidence="4" id="KW-0479">Metal-binding</keyword>
<keyword evidence="2" id="KW-0813">Transport</keyword>
<evidence type="ECO:0000256" key="3">
    <source>
        <dbReference type="ARBA" id="ARBA00022597"/>
    </source>
</evidence>
<comment type="subcellular location">
    <subcellularLocation>
        <location evidence="1">Cell envelope</location>
    </subcellularLocation>
</comment>
<organism evidence="12 13">
    <name type="scientific">Zongyangia hominis</name>
    <dbReference type="NCBI Taxonomy" id="2763677"/>
    <lineage>
        <taxon>Bacteria</taxon>
        <taxon>Bacillati</taxon>
        <taxon>Bacillota</taxon>
        <taxon>Clostridia</taxon>
        <taxon>Eubacteriales</taxon>
        <taxon>Oscillospiraceae</taxon>
        <taxon>Zongyangia</taxon>
    </lineage>
</organism>
<feature type="domain" description="Periplasmic binding protein" evidence="11">
    <location>
        <begin position="52"/>
        <end position="330"/>
    </location>
</feature>
<dbReference type="InterPro" id="IPR025997">
    <property type="entry name" value="SBP_2_dom"/>
</dbReference>
<feature type="signal peptide" evidence="10">
    <location>
        <begin position="1"/>
        <end position="23"/>
    </location>
</feature>
<dbReference type="Proteomes" id="UP000660861">
    <property type="component" value="Unassembled WGS sequence"/>
</dbReference>
<evidence type="ECO:0000256" key="1">
    <source>
        <dbReference type="ARBA" id="ARBA00004196"/>
    </source>
</evidence>
<gene>
    <name evidence="12" type="ORF">H8709_10410</name>
</gene>
<comment type="caution">
    <text evidence="12">The sequence shown here is derived from an EMBL/GenBank/DDBJ whole genome shotgun (WGS) entry which is preliminary data.</text>
</comment>
<evidence type="ECO:0000313" key="12">
    <source>
        <dbReference type="EMBL" id="MBC8571237.1"/>
    </source>
</evidence>
<evidence type="ECO:0000256" key="2">
    <source>
        <dbReference type="ARBA" id="ARBA00022448"/>
    </source>
</evidence>
<accession>A0A926EC87</accession>
<evidence type="ECO:0000256" key="5">
    <source>
        <dbReference type="ARBA" id="ARBA00022729"/>
    </source>
</evidence>
<dbReference type="Pfam" id="PF13407">
    <property type="entry name" value="Peripla_BP_4"/>
    <property type="match status" value="1"/>
</dbReference>
<dbReference type="PROSITE" id="PS51257">
    <property type="entry name" value="PROKAR_LIPOPROTEIN"/>
    <property type="match status" value="1"/>
</dbReference>
<dbReference type="AlphaFoldDB" id="A0A926EC87"/>
<feature type="chain" id="PRO_5037172889" description="D-galactose/methyl-galactoside binding periplasmic protein MglB" evidence="10">
    <location>
        <begin position="24"/>
        <end position="371"/>
    </location>
</feature>
<dbReference type="PANTHER" id="PTHR30036">
    <property type="entry name" value="D-XYLOSE-BINDING PERIPLASMIC PROTEIN"/>
    <property type="match status" value="1"/>
</dbReference>
<dbReference type="GO" id="GO:0030288">
    <property type="term" value="C:outer membrane-bounded periplasmic space"/>
    <property type="evidence" value="ECO:0007669"/>
    <property type="project" value="TreeGrafter"/>
</dbReference>
<protein>
    <recommendedName>
        <fullName evidence="9">D-galactose/methyl-galactoside binding periplasmic protein MglB</fullName>
    </recommendedName>
</protein>
<dbReference type="InterPro" id="IPR050555">
    <property type="entry name" value="Bact_Solute-Bind_Prot2"/>
</dbReference>
<dbReference type="PANTHER" id="PTHR30036:SF2">
    <property type="entry name" value="D-GALACTOSE_METHYL-GALACTOSIDE BINDING PERIPLASMIC PROTEIN MGLB"/>
    <property type="match status" value="1"/>
</dbReference>
<evidence type="ECO:0000313" key="13">
    <source>
        <dbReference type="Proteomes" id="UP000660861"/>
    </source>
</evidence>
<keyword evidence="3" id="KW-0762">Sugar transport</keyword>
<dbReference type="InterPro" id="IPR028082">
    <property type="entry name" value="Peripla_BP_I"/>
</dbReference>
<dbReference type="GO" id="GO:0030246">
    <property type="term" value="F:carbohydrate binding"/>
    <property type="evidence" value="ECO:0007669"/>
    <property type="project" value="InterPro"/>
</dbReference>
<sequence length="371" mass="39971">MKKRVLAILLACAMLLITFAGCASEGGQGSSGAAAPGSSGADASGGAGNIKVGVIWRRFDDAFQTGFRKIMEAEAKNMGIDINMQDGEEDVAIANNKLDTLLTSGYKLLGIIPKDRNAPNAMIEKCKRDDVPVVFVNTEPMPEAMESYDKVWYVGAPAKDSGTMSCQVLCDYWKNNTSVADKNGDGKLQLLVLEGEPGHADVKLRCEAYWETLKQNDIEYEIVKDDTAMWMTDQAQNKMAAWLTELGDKGIEGVLCNNDGMAVGAMNACIQAGLNQNGPGSADYIPICGVDATVEALEAMKKGTLLGTCENPRLGQSQAFLNVITAISQGNYEITEEVVNVEGAKVDGKYIWIPYVKVDETNVDEVLARQQ</sequence>
<dbReference type="EMBL" id="JACRTC010000008">
    <property type="protein sequence ID" value="MBC8571237.1"/>
    <property type="molecule type" value="Genomic_DNA"/>
</dbReference>